<evidence type="ECO:0000313" key="3">
    <source>
        <dbReference type="Proteomes" id="UP001341281"/>
    </source>
</evidence>
<sequence>MSTTLVSSLVQVRNCDSVDNNICEYFNKWIVNARFFPIITMLEDIRIKVIILRKKSTHVDTGRCLNSSVLMPTLLMSLRRLLHSRIVQKIYNHCLEPVEGMHSWHVSDMPKLRAPSYIRMPGKPKTERRREPQEKPKAKN</sequence>
<proteinExistence type="predicted"/>
<name>A0AAQ3TW85_PASNO</name>
<gene>
    <name evidence="2" type="ORF">U9M48_028824</name>
</gene>
<evidence type="ECO:0000256" key="1">
    <source>
        <dbReference type="SAM" id="MobiDB-lite"/>
    </source>
</evidence>
<organism evidence="2 3">
    <name type="scientific">Paspalum notatum var. saurae</name>
    <dbReference type="NCBI Taxonomy" id="547442"/>
    <lineage>
        <taxon>Eukaryota</taxon>
        <taxon>Viridiplantae</taxon>
        <taxon>Streptophyta</taxon>
        <taxon>Embryophyta</taxon>
        <taxon>Tracheophyta</taxon>
        <taxon>Spermatophyta</taxon>
        <taxon>Magnoliopsida</taxon>
        <taxon>Liliopsida</taxon>
        <taxon>Poales</taxon>
        <taxon>Poaceae</taxon>
        <taxon>PACMAD clade</taxon>
        <taxon>Panicoideae</taxon>
        <taxon>Andropogonodae</taxon>
        <taxon>Paspaleae</taxon>
        <taxon>Paspalinae</taxon>
        <taxon>Paspalum</taxon>
    </lineage>
</organism>
<keyword evidence="3" id="KW-1185">Reference proteome</keyword>
<feature type="region of interest" description="Disordered" evidence="1">
    <location>
        <begin position="115"/>
        <end position="140"/>
    </location>
</feature>
<feature type="compositionally biased region" description="Basic and acidic residues" evidence="1">
    <location>
        <begin position="124"/>
        <end position="140"/>
    </location>
</feature>
<dbReference type="AlphaFoldDB" id="A0AAQ3TW85"/>
<reference evidence="2 3" key="1">
    <citation type="submission" date="2024-02" db="EMBL/GenBank/DDBJ databases">
        <title>High-quality chromosome-scale genome assembly of Pensacola bahiagrass (Paspalum notatum Flugge var. saurae).</title>
        <authorList>
            <person name="Vega J.M."/>
            <person name="Podio M."/>
            <person name="Orjuela J."/>
            <person name="Siena L.A."/>
            <person name="Pessino S.C."/>
            <person name="Combes M.C."/>
            <person name="Mariac C."/>
            <person name="Albertini E."/>
            <person name="Pupilli F."/>
            <person name="Ortiz J.P.A."/>
            <person name="Leblanc O."/>
        </authorList>
    </citation>
    <scope>NUCLEOTIDE SEQUENCE [LARGE SCALE GENOMIC DNA]</scope>
    <source>
        <strain evidence="2">R1</strain>
        <tissue evidence="2">Leaf</tissue>
    </source>
</reference>
<dbReference type="EMBL" id="CP144750">
    <property type="protein sequence ID" value="WVZ81449.1"/>
    <property type="molecule type" value="Genomic_DNA"/>
</dbReference>
<protein>
    <submittedName>
        <fullName evidence="2">Uncharacterized protein</fullName>
    </submittedName>
</protein>
<dbReference type="Proteomes" id="UP001341281">
    <property type="component" value="Chromosome 06"/>
</dbReference>
<accession>A0AAQ3TW85</accession>
<feature type="non-terminal residue" evidence="2">
    <location>
        <position position="140"/>
    </location>
</feature>
<evidence type="ECO:0000313" key="2">
    <source>
        <dbReference type="EMBL" id="WVZ81449.1"/>
    </source>
</evidence>